<keyword evidence="7" id="KW-0520">NAD</keyword>
<dbReference type="GO" id="GO:0050660">
    <property type="term" value="F:flavin adenine dinucleotide binding"/>
    <property type="evidence" value="ECO:0007669"/>
    <property type="project" value="InterPro"/>
</dbReference>
<evidence type="ECO:0000256" key="10">
    <source>
        <dbReference type="ARBA" id="ARBA00047287"/>
    </source>
</evidence>
<dbReference type="CDD" id="cd02801">
    <property type="entry name" value="DUS_like_FMN"/>
    <property type="match status" value="1"/>
</dbReference>
<keyword evidence="6" id="KW-0560">Oxidoreductase</keyword>
<comment type="catalytic activity">
    <reaction evidence="13">
        <text>5,6-dihydrouridine(17) in tRNA + NADP(+) = uridine(17) in tRNA + NADPH + H(+)</text>
        <dbReference type="Rhea" id="RHEA:53368"/>
        <dbReference type="Rhea" id="RHEA-COMP:13541"/>
        <dbReference type="Rhea" id="RHEA-COMP:13542"/>
        <dbReference type="ChEBI" id="CHEBI:15378"/>
        <dbReference type="ChEBI" id="CHEBI:57783"/>
        <dbReference type="ChEBI" id="CHEBI:58349"/>
        <dbReference type="ChEBI" id="CHEBI:65315"/>
        <dbReference type="ChEBI" id="CHEBI:74443"/>
        <dbReference type="EC" id="1.3.1.88"/>
    </reaction>
    <physiologicalReaction direction="right-to-left" evidence="13">
        <dbReference type="Rhea" id="RHEA:53370"/>
    </physiologicalReaction>
</comment>
<dbReference type="PANTHER" id="PTHR11082:SF5">
    <property type="entry name" value="TRNA-DIHYDROURIDINE(16_17) SYNTHASE [NAD(P)(+)]-LIKE"/>
    <property type="match status" value="1"/>
</dbReference>
<accession>A0A7S3UVI5</accession>
<evidence type="ECO:0000256" key="2">
    <source>
        <dbReference type="ARBA" id="ARBA00022630"/>
    </source>
</evidence>
<dbReference type="EC" id="1.3.1.88" evidence="9"/>
<evidence type="ECO:0000256" key="12">
    <source>
        <dbReference type="ARBA" id="ARBA00048934"/>
    </source>
</evidence>
<evidence type="ECO:0000256" key="5">
    <source>
        <dbReference type="ARBA" id="ARBA00022857"/>
    </source>
</evidence>
<dbReference type="InterPro" id="IPR018517">
    <property type="entry name" value="tRNA_hU_synthase_CS"/>
</dbReference>
<reference evidence="16" key="1">
    <citation type="submission" date="2021-01" db="EMBL/GenBank/DDBJ databases">
        <authorList>
            <person name="Corre E."/>
            <person name="Pelletier E."/>
            <person name="Niang G."/>
            <person name="Scheremetjew M."/>
            <person name="Finn R."/>
            <person name="Kale V."/>
            <person name="Holt S."/>
            <person name="Cochrane G."/>
            <person name="Meng A."/>
            <person name="Brown T."/>
            <person name="Cohen L."/>
        </authorList>
    </citation>
    <scope>NUCLEOTIDE SEQUENCE</scope>
    <source>
        <strain evidence="16">CCMP3107</strain>
    </source>
</reference>
<keyword evidence="3" id="KW-0288">FMN</keyword>
<comment type="catalytic activity">
    <reaction evidence="11">
        <text>5,6-dihydrouridine(16) in tRNA + NADP(+) = uridine(16) in tRNA + NADPH + H(+)</text>
        <dbReference type="Rhea" id="RHEA:53376"/>
        <dbReference type="Rhea" id="RHEA-COMP:13543"/>
        <dbReference type="Rhea" id="RHEA-COMP:13544"/>
        <dbReference type="ChEBI" id="CHEBI:15378"/>
        <dbReference type="ChEBI" id="CHEBI:57783"/>
        <dbReference type="ChEBI" id="CHEBI:58349"/>
        <dbReference type="ChEBI" id="CHEBI:65315"/>
        <dbReference type="ChEBI" id="CHEBI:74443"/>
        <dbReference type="EC" id="1.3.1.88"/>
    </reaction>
    <physiologicalReaction direction="right-to-left" evidence="11">
        <dbReference type="Rhea" id="RHEA:53378"/>
    </physiologicalReaction>
</comment>
<dbReference type="PANTHER" id="PTHR11082">
    <property type="entry name" value="TRNA-DIHYDROURIDINE SYNTHASE"/>
    <property type="match status" value="1"/>
</dbReference>
<dbReference type="AlphaFoldDB" id="A0A7S3UVI5"/>
<dbReference type="Gene3D" id="3.20.20.70">
    <property type="entry name" value="Aldolase class I"/>
    <property type="match status" value="1"/>
</dbReference>
<evidence type="ECO:0000256" key="11">
    <source>
        <dbReference type="ARBA" id="ARBA00047652"/>
    </source>
</evidence>
<organism evidence="16">
    <name type="scientific">Heterosigma akashiwo</name>
    <name type="common">Chromophytic alga</name>
    <name type="synonym">Heterosigma carterae</name>
    <dbReference type="NCBI Taxonomy" id="2829"/>
    <lineage>
        <taxon>Eukaryota</taxon>
        <taxon>Sar</taxon>
        <taxon>Stramenopiles</taxon>
        <taxon>Ochrophyta</taxon>
        <taxon>Raphidophyceae</taxon>
        <taxon>Chattonellales</taxon>
        <taxon>Chattonellaceae</taxon>
        <taxon>Heterosigma</taxon>
    </lineage>
</organism>
<evidence type="ECO:0000256" key="8">
    <source>
        <dbReference type="ARBA" id="ARBA00038313"/>
    </source>
</evidence>
<evidence type="ECO:0000256" key="13">
    <source>
        <dbReference type="ARBA" id="ARBA00049467"/>
    </source>
</evidence>
<dbReference type="SUPFAM" id="SSF51395">
    <property type="entry name" value="FMN-linked oxidoreductases"/>
    <property type="match status" value="1"/>
</dbReference>
<comment type="similarity">
    <text evidence="8">Belongs to the Dus family. Dus1 subfamily.</text>
</comment>
<comment type="catalytic activity">
    <reaction evidence="12">
        <text>5,6-dihydrouridine(16) in tRNA + NAD(+) = uridine(16) in tRNA + NADH + H(+)</text>
        <dbReference type="Rhea" id="RHEA:53380"/>
        <dbReference type="Rhea" id="RHEA-COMP:13543"/>
        <dbReference type="Rhea" id="RHEA-COMP:13544"/>
        <dbReference type="ChEBI" id="CHEBI:15378"/>
        <dbReference type="ChEBI" id="CHEBI:57540"/>
        <dbReference type="ChEBI" id="CHEBI:57945"/>
        <dbReference type="ChEBI" id="CHEBI:65315"/>
        <dbReference type="ChEBI" id="CHEBI:74443"/>
        <dbReference type="EC" id="1.3.1.88"/>
    </reaction>
    <physiologicalReaction direction="right-to-left" evidence="12">
        <dbReference type="Rhea" id="RHEA:53382"/>
    </physiologicalReaction>
</comment>
<dbReference type="InterPro" id="IPR013785">
    <property type="entry name" value="Aldolase_TIM"/>
</dbReference>
<evidence type="ECO:0000256" key="4">
    <source>
        <dbReference type="ARBA" id="ARBA00022694"/>
    </source>
</evidence>
<dbReference type="PROSITE" id="PS01136">
    <property type="entry name" value="UPF0034"/>
    <property type="match status" value="1"/>
</dbReference>
<dbReference type="EMBL" id="HBIU01007672">
    <property type="protein sequence ID" value="CAE0624324.1"/>
    <property type="molecule type" value="Transcribed_RNA"/>
</dbReference>
<evidence type="ECO:0000259" key="15">
    <source>
        <dbReference type="Pfam" id="PF01207"/>
    </source>
</evidence>
<keyword evidence="4" id="KW-0819">tRNA processing</keyword>
<protein>
    <recommendedName>
        <fullName evidence="9">tRNA-dihydrouridine(16/17) synthase [NAD(P)(+)]</fullName>
        <ecNumber evidence="9">1.3.1.88</ecNumber>
    </recommendedName>
</protein>
<keyword evidence="2" id="KW-0285">Flavoprotein</keyword>
<evidence type="ECO:0000256" key="14">
    <source>
        <dbReference type="SAM" id="MobiDB-lite"/>
    </source>
</evidence>
<evidence type="ECO:0000256" key="6">
    <source>
        <dbReference type="ARBA" id="ARBA00023002"/>
    </source>
</evidence>
<feature type="region of interest" description="Disordered" evidence="14">
    <location>
        <begin position="370"/>
        <end position="401"/>
    </location>
</feature>
<gene>
    <name evidence="16" type="ORF">HAKA00212_LOCUS2991</name>
</gene>
<evidence type="ECO:0000256" key="1">
    <source>
        <dbReference type="ARBA" id="ARBA00001917"/>
    </source>
</evidence>
<dbReference type="Pfam" id="PF01207">
    <property type="entry name" value="Dus"/>
    <property type="match status" value="1"/>
</dbReference>
<dbReference type="GO" id="GO:0017150">
    <property type="term" value="F:tRNA dihydrouridine synthase activity"/>
    <property type="evidence" value="ECO:0007669"/>
    <property type="project" value="InterPro"/>
</dbReference>
<evidence type="ECO:0000256" key="7">
    <source>
        <dbReference type="ARBA" id="ARBA00023027"/>
    </source>
</evidence>
<feature type="domain" description="DUS-like FMN-binding" evidence="15">
    <location>
        <begin position="1"/>
        <end position="300"/>
    </location>
</feature>
<evidence type="ECO:0000256" key="3">
    <source>
        <dbReference type="ARBA" id="ARBA00022643"/>
    </source>
</evidence>
<comment type="cofactor">
    <cofactor evidence="1">
        <name>FMN</name>
        <dbReference type="ChEBI" id="CHEBI:58210"/>
    </cofactor>
</comment>
<dbReference type="InterPro" id="IPR035587">
    <property type="entry name" value="DUS-like_FMN-bd"/>
</dbReference>
<evidence type="ECO:0000313" key="16">
    <source>
        <dbReference type="EMBL" id="CAE0624324.1"/>
    </source>
</evidence>
<proteinExistence type="inferred from homology"/>
<comment type="catalytic activity">
    <reaction evidence="10">
        <text>5,6-dihydrouridine(17) in tRNA + NAD(+) = uridine(17) in tRNA + NADH + H(+)</text>
        <dbReference type="Rhea" id="RHEA:53372"/>
        <dbReference type="Rhea" id="RHEA-COMP:13541"/>
        <dbReference type="Rhea" id="RHEA-COMP:13542"/>
        <dbReference type="ChEBI" id="CHEBI:15378"/>
        <dbReference type="ChEBI" id="CHEBI:57540"/>
        <dbReference type="ChEBI" id="CHEBI:57945"/>
        <dbReference type="ChEBI" id="CHEBI:65315"/>
        <dbReference type="ChEBI" id="CHEBI:74443"/>
        <dbReference type="EC" id="1.3.1.88"/>
    </reaction>
    <physiologicalReaction direction="right-to-left" evidence="10">
        <dbReference type="Rhea" id="RHEA:53374"/>
    </physiologicalReaction>
</comment>
<name>A0A7S3UVI5_HETAK</name>
<sequence>MVQQSDLAFRLLCRKYGTTLAYTQMLHSSHFSTPSNSFFRETNFDGLDPEETIDRPLIAQFNGNVPETVVKAAKYIEHQVDAIDLNFGCPQQIARKGNYGAFLLENEDLCAALVSALASRPAASTCPPTVKMRCLPGPDGRPDLERTVAFAQRMAAEGAQLLCLHGRTVEQSKTNAGSADWEVIRLVKQEVDIPVIANGGIENFDDVQRCLQITGADAVMSSEALLENPMLFDPARSSAAALAALDGAGWAHRQLGLALEYLELVARHPTHYGTFKSHVFKFLYRLFEEQKDLRAKFGDKSTAMFEDMVVIILEMASRYGYHAAFDRELLENICSNHKSLNYHQKKYRRQISDPYDAVLGSLDSMISRSKENAKRMPPIAPTSWYRRHRGEDTQQQDGGLFGNRTQIEEEVVV</sequence>
<evidence type="ECO:0000256" key="9">
    <source>
        <dbReference type="ARBA" id="ARBA00038890"/>
    </source>
</evidence>
<keyword evidence="5" id="KW-0521">NADP</keyword>